<evidence type="ECO:0000313" key="2">
    <source>
        <dbReference type="Proteomes" id="UP001218218"/>
    </source>
</evidence>
<proteinExistence type="predicted"/>
<organism evidence="1 2">
    <name type="scientific">Mycena albidolilacea</name>
    <dbReference type="NCBI Taxonomy" id="1033008"/>
    <lineage>
        <taxon>Eukaryota</taxon>
        <taxon>Fungi</taxon>
        <taxon>Dikarya</taxon>
        <taxon>Basidiomycota</taxon>
        <taxon>Agaricomycotina</taxon>
        <taxon>Agaricomycetes</taxon>
        <taxon>Agaricomycetidae</taxon>
        <taxon>Agaricales</taxon>
        <taxon>Marasmiineae</taxon>
        <taxon>Mycenaceae</taxon>
        <taxon>Mycena</taxon>
    </lineage>
</organism>
<dbReference type="EMBL" id="JARIHO010000091">
    <property type="protein sequence ID" value="KAJ7306812.1"/>
    <property type="molecule type" value="Genomic_DNA"/>
</dbReference>
<keyword evidence="2" id="KW-1185">Reference proteome</keyword>
<protein>
    <submittedName>
        <fullName evidence="1">Uncharacterized protein</fullName>
    </submittedName>
</protein>
<accession>A0AAD7EAZ1</accession>
<gene>
    <name evidence="1" type="ORF">DFH08DRAFT_975846</name>
</gene>
<comment type="caution">
    <text evidence="1">The sequence shown here is derived from an EMBL/GenBank/DDBJ whole genome shotgun (WGS) entry which is preliminary data.</text>
</comment>
<dbReference type="AlphaFoldDB" id="A0AAD7EAZ1"/>
<reference evidence="1" key="1">
    <citation type="submission" date="2023-03" db="EMBL/GenBank/DDBJ databases">
        <title>Massive genome expansion in bonnet fungi (Mycena s.s.) driven by repeated elements and novel gene families across ecological guilds.</title>
        <authorList>
            <consortium name="Lawrence Berkeley National Laboratory"/>
            <person name="Harder C.B."/>
            <person name="Miyauchi S."/>
            <person name="Viragh M."/>
            <person name="Kuo A."/>
            <person name="Thoen E."/>
            <person name="Andreopoulos B."/>
            <person name="Lu D."/>
            <person name="Skrede I."/>
            <person name="Drula E."/>
            <person name="Henrissat B."/>
            <person name="Morin E."/>
            <person name="Kohler A."/>
            <person name="Barry K."/>
            <person name="LaButti K."/>
            <person name="Morin E."/>
            <person name="Salamov A."/>
            <person name="Lipzen A."/>
            <person name="Mereny Z."/>
            <person name="Hegedus B."/>
            <person name="Baldrian P."/>
            <person name="Stursova M."/>
            <person name="Weitz H."/>
            <person name="Taylor A."/>
            <person name="Grigoriev I.V."/>
            <person name="Nagy L.G."/>
            <person name="Martin F."/>
            <person name="Kauserud H."/>
        </authorList>
    </citation>
    <scope>NUCLEOTIDE SEQUENCE</scope>
    <source>
        <strain evidence="1">CBHHK002</strain>
    </source>
</reference>
<name>A0AAD7EAZ1_9AGAR</name>
<dbReference type="Proteomes" id="UP001218218">
    <property type="component" value="Unassembled WGS sequence"/>
</dbReference>
<sequence length="101" mass="11306">MFSKGTEMEIPHPWISSALAGLEHVNPFIDKLENLNVYDDDDDDDIALHLEQKDSTSSKIAAVISLAPTSQPSQRKIVIQRKGNVRPIFLDILSPFVEPLH</sequence>
<evidence type="ECO:0000313" key="1">
    <source>
        <dbReference type="EMBL" id="KAJ7306812.1"/>
    </source>
</evidence>